<comment type="caution">
    <text evidence="1">The sequence shown here is derived from an EMBL/GenBank/DDBJ whole genome shotgun (WGS) entry which is preliminary data.</text>
</comment>
<reference evidence="1" key="2">
    <citation type="submission" date="2021-09" db="EMBL/GenBank/DDBJ databases">
        <authorList>
            <person name="Gilroy R."/>
        </authorList>
    </citation>
    <scope>NUCLEOTIDE SEQUENCE</scope>
    <source>
        <strain evidence="1">4100</strain>
    </source>
</reference>
<dbReference type="Proteomes" id="UP000711407">
    <property type="component" value="Unassembled WGS sequence"/>
</dbReference>
<gene>
    <name evidence="1" type="ORF">K8V47_02000</name>
</gene>
<protein>
    <submittedName>
        <fullName evidence="1">Uncharacterized protein</fullName>
    </submittedName>
</protein>
<proteinExistence type="predicted"/>
<accession>A0A4Q0U8Z6</accession>
<evidence type="ECO:0000313" key="2">
    <source>
        <dbReference type="Proteomes" id="UP000711407"/>
    </source>
</evidence>
<sequence length="451" mass="51904">MRAVRPIAYVLCAFLTNGAFSQTVTDGREILGRFELRFAELDSLLHPSRDVATDLSGDRRVPAPGSVAVSADVIDQALDRRVEAEIKEFKSRTGLQITGQTYYRLDEGLGMDEDDAVSQYNAKVQAELRWSPLQSSIFRRKGTVNEIRLKGELDRLAYEKNRLGMSVVRQKELFRSRYDSLLCGILRHRIDNLALLSDAHDYLLHNENISSDGLLEILNEKAEAERKLMSVGGNRYPQARDLSCPAVRLVMVDSARLLQHICDRQIDLKELGLRMALLEQREANTDYWNNVDIAPFVRYSYYTRTALPNSSNVDAGISFRLPLSAESKRQRQSIRAERGLLGAEHDRLLARVYDEVRFILDGIGRLNLSIEGEYRRSRELLHYLAVRKEAYANRIGEYDRLARMKEYNSYLMCLEKMAEFQYQRDCQIADLARYLTDEPVETFCYEEKVMD</sequence>
<name>A0A4Q0U8Z6_9BACT</name>
<dbReference type="AlphaFoldDB" id="A0A4Q0U8Z6"/>
<organism evidence="1 2">
    <name type="scientific">Candidatus Amulumruptor caecigallinarius</name>
    <dbReference type="NCBI Taxonomy" id="2109911"/>
    <lineage>
        <taxon>Bacteria</taxon>
        <taxon>Pseudomonadati</taxon>
        <taxon>Bacteroidota</taxon>
        <taxon>Bacteroidia</taxon>
        <taxon>Bacteroidales</taxon>
        <taxon>Muribaculaceae</taxon>
        <taxon>Candidatus Amulumruptor</taxon>
    </lineage>
</organism>
<dbReference type="EMBL" id="DYXT01000016">
    <property type="protein sequence ID" value="HJE38525.1"/>
    <property type="molecule type" value="Genomic_DNA"/>
</dbReference>
<reference evidence="1" key="1">
    <citation type="journal article" date="2021" name="PeerJ">
        <title>Extensive microbial diversity within the chicken gut microbiome revealed by metagenomics and culture.</title>
        <authorList>
            <person name="Gilroy R."/>
            <person name="Ravi A."/>
            <person name="Getino M."/>
            <person name="Pursley I."/>
            <person name="Horton D.L."/>
            <person name="Alikhan N.F."/>
            <person name="Baker D."/>
            <person name="Gharbi K."/>
            <person name="Hall N."/>
            <person name="Watson M."/>
            <person name="Adriaenssens E.M."/>
            <person name="Foster-Nyarko E."/>
            <person name="Jarju S."/>
            <person name="Secka A."/>
            <person name="Antonio M."/>
            <person name="Oren A."/>
            <person name="Chaudhuri R.R."/>
            <person name="La Ragione R."/>
            <person name="Hildebrand F."/>
            <person name="Pallen M.J."/>
        </authorList>
    </citation>
    <scope>NUCLEOTIDE SEQUENCE</scope>
    <source>
        <strain evidence="1">4100</strain>
    </source>
</reference>
<evidence type="ECO:0000313" key="1">
    <source>
        <dbReference type="EMBL" id="HJE38525.1"/>
    </source>
</evidence>